<keyword evidence="1" id="KW-1133">Transmembrane helix</keyword>
<organism evidence="2 3">
    <name type="scientific">Rhizoctonia solani</name>
    <dbReference type="NCBI Taxonomy" id="456999"/>
    <lineage>
        <taxon>Eukaryota</taxon>
        <taxon>Fungi</taxon>
        <taxon>Dikarya</taxon>
        <taxon>Basidiomycota</taxon>
        <taxon>Agaricomycotina</taxon>
        <taxon>Agaricomycetes</taxon>
        <taxon>Cantharellales</taxon>
        <taxon>Ceratobasidiaceae</taxon>
        <taxon>Rhizoctonia</taxon>
    </lineage>
</organism>
<name>A0A0K6G9X4_9AGAM</name>
<proteinExistence type="predicted"/>
<accession>A0A0K6G9X4</accession>
<feature type="transmembrane region" description="Helical" evidence="1">
    <location>
        <begin position="107"/>
        <end position="128"/>
    </location>
</feature>
<keyword evidence="3" id="KW-1185">Reference proteome</keyword>
<evidence type="ECO:0000313" key="2">
    <source>
        <dbReference type="EMBL" id="CUA75265.1"/>
    </source>
</evidence>
<feature type="transmembrane region" description="Helical" evidence="1">
    <location>
        <begin position="80"/>
        <end position="100"/>
    </location>
</feature>
<evidence type="ECO:0000313" key="3">
    <source>
        <dbReference type="Proteomes" id="UP000044841"/>
    </source>
</evidence>
<sequence>MSACASASEPDYCNFVLANPDISGIGVRVAVYVQVGLNVLASALFESNLQLTRDAARTSYVLSFSLVLASIIQWKLDGMGLFDALVSTQLATLMTVFMLFNIRYISSLGLSINISSALFLAFYTYWGIQTWTFPPCPSNHLTRFVLFGKSIPATNPHLRTFALVVFGFVGVLSVCAVGWVVGWVYRVWVHGGEVRARSAVVWDRSRRERYGIGAYRLRSLTPLPILIYLVITTEQLVATNKQQPESDLSNLDQWTYGQTLAVVMLLAQLVELGLWVVRERKVGRELEWRGKSRSKSRRGDVDVGLPVSVFR</sequence>
<dbReference type="EMBL" id="CYGV01001523">
    <property type="protein sequence ID" value="CUA75265.1"/>
    <property type="molecule type" value="Genomic_DNA"/>
</dbReference>
<keyword evidence="1" id="KW-0472">Membrane</keyword>
<feature type="transmembrane region" description="Helical" evidence="1">
    <location>
        <begin position="57"/>
        <end position="74"/>
    </location>
</feature>
<reference evidence="2 3" key="1">
    <citation type="submission" date="2015-07" db="EMBL/GenBank/DDBJ databases">
        <authorList>
            <person name="Noorani M."/>
        </authorList>
    </citation>
    <scope>NUCLEOTIDE SEQUENCE [LARGE SCALE GENOMIC DNA]</scope>
    <source>
        <strain evidence="2">BBA 69670</strain>
    </source>
</reference>
<protein>
    <submittedName>
        <fullName evidence="2">Uncharacterized protein</fullName>
    </submittedName>
</protein>
<feature type="transmembrane region" description="Helical" evidence="1">
    <location>
        <begin position="210"/>
        <end position="231"/>
    </location>
</feature>
<evidence type="ECO:0000256" key="1">
    <source>
        <dbReference type="SAM" id="Phobius"/>
    </source>
</evidence>
<dbReference type="AlphaFoldDB" id="A0A0K6G9X4"/>
<feature type="transmembrane region" description="Helical" evidence="1">
    <location>
        <begin position="256"/>
        <end position="277"/>
    </location>
</feature>
<gene>
    <name evidence="2" type="ORF">RSOLAG22IIIB_05802</name>
</gene>
<keyword evidence="1" id="KW-0812">Transmembrane</keyword>
<feature type="transmembrane region" description="Helical" evidence="1">
    <location>
        <begin position="161"/>
        <end position="189"/>
    </location>
</feature>
<feature type="transmembrane region" description="Helical" evidence="1">
    <location>
        <begin position="25"/>
        <end position="45"/>
    </location>
</feature>
<dbReference type="Proteomes" id="UP000044841">
    <property type="component" value="Unassembled WGS sequence"/>
</dbReference>